<dbReference type="InterPro" id="IPR011051">
    <property type="entry name" value="RmlC_Cupin_sf"/>
</dbReference>
<protein>
    <submittedName>
        <fullName evidence="1">HutD family protein</fullName>
    </submittedName>
</protein>
<reference evidence="1" key="2">
    <citation type="submission" date="2021-04" db="EMBL/GenBank/DDBJ databases">
        <authorList>
            <person name="Gilroy R."/>
        </authorList>
    </citation>
    <scope>NUCLEOTIDE SEQUENCE</scope>
    <source>
        <strain evidence="1">ChiBcec2-3848</strain>
    </source>
</reference>
<evidence type="ECO:0000313" key="2">
    <source>
        <dbReference type="Proteomes" id="UP000823886"/>
    </source>
</evidence>
<dbReference type="AlphaFoldDB" id="A0A9D2TB86"/>
<dbReference type="Pfam" id="PF05962">
    <property type="entry name" value="HutD"/>
    <property type="match status" value="1"/>
</dbReference>
<proteinExistence type="predicted"/>
<dbReference type="Proteomes" id="UP000823886">
    <property type="component" value="Unassembled WGS sequence"/>
</dbReference>
<dbReference type="Gene3D" id="2.60.120.10">
    <property type="entry name" value="Jelly Rolls"/>
    <property type="match status" value="1"/>
</dbReference>
<dbReference type="EMBL" id="DWVZ01000009">
    <property type="protein sequence ID" value="HJC62127.1"/>
    <property type="molecule type" value="Genomic_DNA"/>
</dbReference>
<dbReference type="InterPro" id="IPR014710">
    <property type="entry name" value="RmlC-like_jellyroll"/>
</dbReference>
<organism evidence="1 2">
    <name type="scientific">Candidatus Blautia merdavium</name>
    <dbReference type="NCBI Taxonomy" id="2838494"/>
    <lineage>
        <taxon>Bacteria</taxon>
        <taxon>Bacillati</taxon>
        <taxon>Bacillota</taxon>
        <taxon>Clostridia</taxon>
        <taxon>Lachnospirales</taxon>
        <taxon>Lachnospiraceae</taxon>
        <taxon>Blautia</taxon>
    </lineage>
</organism>
<sequence length="192" mass="21176">MSVSIIVRNANDFKTSQWSGGSTTELYIYPEDAQYREGNFQCRISSATVETDRSDFTPLPGVKRYLSIFGGSLEMVHGQETRVQLKPYEVDCFDGGVPTVSFGKVVDFNLMLKNGADGKMETARIRQGETLRLTPGQGENLLAVYVKEGRICLSGTEAAREELALAKDWKEEITITGCSEEEAGIGICRICL</sequence>
<comment type="caution">
    <text evidence="1">The sequence shown here is derived from an EMBL/GenBank/DDBJ whole genome shotgun (WGS) entry which is preliminary data.</text>
</comment>
<gene>
    <name evidence="1" type="ORF">H9753_00720</name>
</gene>
<dbReference type="PANTHER" id="PTHR37943">
    <property type="entry name" value="PROTEIN VES"/>
    <property type="match status" value="1"/>
</dbReference>
<dbReference type="PANTHER" id="PTHR37943:SF1">
    <property type="entry name" value="PROTEIN VES"/>
    <property type="match status" value="1"/>
</dbReference>
<accession>A0A9D2TB86</accession>
<reference evidence="1" key="1">
    <citation type="journal article" date="2021" name="PeerJ">
        <title>Extensive microbial diversity within the chicken gut microbiome revealed by metagenomics and culture.</title>
        <authorList>
            <person name="Gilroy R."/>
            <person name="Ravi A."/>
            <person name="Getino M."/>
            <person name="Pursley I."/>
            <person name="Horton D.L."/>
            <person name="Alikhan N.F."/>
            <person name="Baker D."/>
            <person name="Gharbi K."/>
            <person name="Hall N."/>
            <person name="Watson M."/>
            <person name="Adriaenssens E.M."/>
            <person name="Foster-Nyarko E."/>
            <person name="Jarju S."/>
            <person name="Secka A."/>
            <person name="Antonio M."/>
            <person name="Oren A."/>
            <person name="Chaudhuri R.R."/>
            <person name="La Ragione R."/>
            <person name="Hildebrand F."/>
            <person name="Pallen M.J."/>
        </authorList>
    </citation>
    <scope>NUCLEOTIDE SEQUENCE</scope>
    <source>
        <strain evidence="1">ChiBcec2-3848</strain>
    </source>
</reference>
<dbReference type="SUPFAM" id="SSF51182">
    <property type="entry name" value="RmlC-like cupins"/>
    <property type="match status" value="1"/>
</dbReference>
<evidence type="ECO:0000313" key="1">
    <source>
        <dbReference type="EMBL" id="HJC62127.1"/>
    </source>
</evidence>
<dbReference type="InterPro" id="IPR010282">
    <property type="entry name" value="Uncharacterised_HutD/Ves"/>
</dbReference>
<name>A0A9D2TB86_9FIRM</name>